<evidence type="ECO:0000313" key="2">
    <source>
        <dbReference type="Proteomes" id="UP001497535"/>
    </source>
</evidence>
<comment type="caution">
    <text evidence="1">The sequence shown here is derived from an EMBL/GenBank/DDBJ whole genome shotgun (WGS) entry which is preliminary data.</text>
</comment>
<sequence>MSVEDNCDDVLDRFMAALNNYNRFLNSNDSSNAKGDYSIRNTNQNSEKLIKSNDSKGFPNDDQCVNNEIKYDEDDFNNTSI</sequence>
<proteinExistence type="predicted"/>
<accession>A0ACB0YMB6</accession>
<reference evidence="1" key="1">
    <citation type="submission" date="2023-11" db="EMBL/GenBank/DDBJ databases">
        <authorList>
            <person name="Poullet M."/>
        </authorList>
    </citation>
    <scope>NUCLEOTIDE SEQUENCE</scope>
    <source>
        <strain evidence="1">E1834</strain>
    </source>
</reference>
<name>A0ACB0YMB6_MELEN</name>
<dbReference type="EMBL" id="CAVMJV010000014">
    <property type="protein sequence ID" value="CAK5052357.1"/>
    <property type="molecule type" value="Genomic_DNA"/>
</dbReference>
<evidence type="ECO:0000313" key="1">
    <source>
        <dbReference type="EMBL" id="CAK5052357.1"/>
    </source>
</evidence>
<keyword evidence="2" id="KW-1185">Reference proteome</keyword>
<dbReference type="Proteomes" id="UP001497535">
    <property type="component" value="Unassembled WGS sequence"/>
</dbReference>
<gene>
    <name evidence="1" type="ORF">MENTE1834_LOCUS13860</name>
</gene>
<organism evidence="1 2">
    <name type="scientific">Meloidogyne enterolobii</name>
    <name type="common">Root-knot nematode worm</name>
    <name type="synonym">Meloidogyne mayaguensis</name>
    <dbReference type="NCBI Taxonomy" id="390850"/>
    <lineage>
        <taxon>Eukaryota</taxon>
        <taxon>Metazoa</taxon>
        <taxon>Ecdysozoa</taxon>
        <taxon>Nematoda</taxon>
        <taxon>Chromadorea</taxon>
        <taxon>Rhabditida</taxon>
        <taxon>Tylenchina</taxon>
        <taxon>Tylenchomorpha</taxon>
        <taxon>Tylenchoidea</taxon>
        <taxon>Meloidogynidae</taxon>
        <taxon>Meloidogyninae</taxon>
        <taxon>Meloidogyne</taxon>
    </lineage>
</organism>
<protein>
    <submittedName>
        <fullName evidence="1">Uncharacterized protein</fullName>
    </submittedName>
</protein>